<dbReference type="PANTHER" id="PTHR10900:SF114">
    <property type="entry name" value="FAS1 DOMAIN-CONTAINING PROTEIN"/>
    <property type="match status" value="1"/>
</dbReference>
<dbReference type="EMBL" id="JAVRJZ010000012">
    <property type="protein sequence ID" value="KAK2716090.1"/>
    <property type="molecule type" value="Genomic_DNA"/>
</dbReference>
<reference evidence="2" key="1">
    <citation type="submission" date="2023-07" db="EMBL/GenBank/DDBJ databases">
        <title>Chromosome-level genome assembly of Artemia franciscana.</title>
        <authorList>
            <person name="Jo E."/>
        </authorList>
    </citation>
    <scope>NUCLEOTIDE SEQUENCE</scope>
    <source>
        <tissue evidence="2">Whole body</tissue>
    </source>
</reference>
<organism evidence="2 3">
    <name type="scientific">Artemia franciscana</name>
    <name type="common">Brine shrimp</name>
    <name type="synonym">Artemia sanfranciscana</name>
    <dbReference type="NCBI Taxonomy" id="6661"/>
    <lineage>
        <taxon>Eukaryota</taxon>
        <taxon>Metazoa</taxon>
        <taxon>Ecdysozoa</taxon>
        <taxon>Arthropoda</taxon>
        <taxon>Crustacea</taxon>
        <taxon>Branchiopoda</taxon>
        <taxon>Anostraca</taxon>
        <taxon>Artemiidae</taxon>
        <taxon>Artemia</taxon>
    </lineage>
</organism>
<comment type="caution">
    <text evidence="2">The sequence shown here is derived from an EMBL/GenBank/DDBJ whole genome shotgun (WGS) entry which is preliminary data.</text>
</comment>
<dbReference type="AlphaFoldDB" id="A0AA88HUL7"/>
<dbReference type="GO" id="GO:0030198">
    <property type="term" value="P:extracellular matrix organization"/>
    <property type="evidence" value="ECO:0007669"/>
    <property type="project" value="TreeGrafter"/>
</dbReference>
<evidence type="ECO:0000313" key="3">
    <source>
        <dbReference type="Proteomes" id="UP001187531"/>
    </source>
</evidence>
<evidence type="ECO:0000313" key="2">
    <source>
        <dbReference type="EMBL" id="KAK2716090.1"/>
    </source>
</evidence>
<dbReference type="SUPFAM" id="SSF82153">
    <property type="entry name" value="FAS1 domain"/>
    <property type="match status" value="2"/>
</dbReference>
<dbReference type="Pfam" id="PF02469">
    <property type="entry name" value="Fasciclin"/>
    <property type="match status" value="2"/>
</dbReference>
<dbReference type="GO" id="GO:0031012">
    <property type="term" value="C:extracellular matrix"/>
    <property type="evidence" value="ECO:0007669"/>
    <property type="project" value="TreeGrafter"/>
</dbReference>
<evidence type="ECO:0000259" key="1">
    <source>
        <dbReference type="PROSITE" id="PS50213"/>
    </source>
</evidence>
<name>A0AA88HUL7_ARTSF</name>
<dbReference type="InterPro" id="IPR000782">
    <property type="entry name" value="FAS1_domain"/>
</dbReference>
<protein>
    <recommendedName>
        <fullName evidence="1">FAS1 domain-containing protein</fullName>
    </recommendedName>
</protein>
<dbReference type="GO" id="GO:0007155">
    <property type="term" value="P:cell adhesion"/>
    <property type="evidence" value="ECO:0007669"/>
    <property type="project" value="TreeGrafter"/>
</dbReference>
<sequence length="218" mass="24269">MPIRQVDGRFNVLSQAMEEAAFVNKIRSAGQIAFTIFAPSDEAFEKITPQRRRAIMNDKEARSALLQNHVLPHPLCFPAITEEYNMKTLSGKRLKIDCDKKGVTVSGNGMKNEYILGNNGVIHISNTVLLPNRAKSLLELAQDEGLNTFLELAKIGGFEESLSKFGDYTIFVPSEAAFAALPQSEMDEIQSSQEAAQQFVRYHGTQGRLFTNKIKDSQ</sequence>
<gene>
    <name evidence="2" type="ORF">QYM36_010610</name>
</gene>
<dbReference type="Gene3D" id="2.30.180.10">
    <property type="entry name" value="FAS1 domain"/>
    <property type="match status" value="2"/>
</dbReference>
<dbReference type="InterPro" id="IPR036378">
    <property type="entry name" value="FAS1_dom_sf"/>
</dbReference>
<proteinExistence type="predicted"/>
<dbReference type="GO" id="GO:0005615">
    <property type="term" value="C:extracellular space"/>
    <property type="evidence" value="ECO:0007669"/>
    <property type="project" value="TreeGrafter"/>
</dbReference>
<accession>A0AA88HUL7</accession>
<feature type="non-terminal residue" evidence="2">
    <location>
        <position position="218"/>
    </location>
</feature>
<dbReference type="GO" id="GO:0050839">
    <property type="term" value="F:cell adhesion molecule binding"/>
    <property type="evidence" value="ECO:0007669"/>
    <property type="project" value="TreeGrafter"/>
</dbReference>
<dbReference type="SMART" id="SM00554">
    <property type="entry name" value="FAS1"/>
    <property type="match status" value="1"/>
</dbReference>
<dbReference type="InterPro" id="IPR050904">
    <property type="entry name" value="Adhesion/Biosynth-related"/>
</dbReference>
<feature type="domain" description="FAS1" evidence="1">
    <location>
        <begin position="1"/>
        <end position="129"/>
    </location>
</feature>
<keyword evidence="3" id="KW-1185">Reference proteome</keyword>
<dbReference type="Proteomes" id="UP001187531">
    <property type="component" value="Unassembled WGS sequence"/>
</dbReference>
<dbReference type="PROSITE" id="PS50213">
    <property type="entry name" value="FAS1"/>
    <property type="match status" value="2"/>
</dbReference>
<feature type="domain" description="FAS1" evidence="1">
    <location>
        <begin position="133"/>
        <end position="218"/>
    </location>
</feature>
<dbReference type="PANTHER" id="PTHR10900">
    <property type="entry name" value="PERIOSTIN-RELATED"/>
    <property type="match status" value="1"/>
</dbReference>